<evidence type="ECO:0000256" key="2">
    <source>
        <dbReference type="ARBA" id="ARBA00011084"/>
    </source>
</evidence>
<dbReference type="RefSeq" id="WP_019019633.1">
    <property type="nucleotide sequence ID" value="NZ_BMXD01000008.1"/>
</dbReference>
<dbReference type="NCBIfam" id="TIGR02532">
    <property type="entry name" value="IV_pilin_GFxxxE"/>
    <property type="match status" value="1"/>
</dbReference>
<evidence type="ECO:0000256" key="5">
    <source>
        <dbReference type="ARBA" id="ARBA00022481"/>
    </source>
</evidence>
<dbReference type="InterPro" id="IPR051621">
    <property type="entry name" value="T2SS_protein_J"/>
</dbReference>
<keyword evidence="4" id="KW-1003">Cell membrane</keyword>
<evidence type="ECO:0000256" key="6">
    <source>
        <dbReference type="ARBA" id="ARBA00022519"/>
    </source>
</evidence>
<keyword evidence="5" id="KW-0488">Methylation</keyword>
<comment type="caution">
    <text evidence="11">The sequence shown here is derived from an EMBL/GenBank/DDBJ whole genome shotgun (WGS) entry which is preliminary data.</text>
</comment>
<keyword evidence="9 10" id="KW-0472">Membrane</keyword>
<dbReference type="Proteomes" id="UP001595640">
    <property type="component" value="Unassembled WGS sequence"/>
</dbReference>
<proteinExistence type="inferred from homology"/>
<dbReference type="SUPFAM" id="SSF54523">
    <property type="entry name" value="Pili subunits"/>
    <property type="match status" value="1"/>
</dbReference>
<comment type="subcellular location">
    <subcellularLocation>
        <location evidence="1">Cell inner membrane</location>
        <topology evidence="1">Single-pass membrane protein</topology>
    </subcellularLocation>
</comment>
<gene>
    <name evidence="11" type="ORF">ACFOEI_01215</name>
</gene>
<evidence type="ECO:0000256" key="7">
    <source>
        <dbReference type="ARBA" id="ARBA00022692"/>
    </source>
</evidence>
<dbReference type="PANTHER" id="PTHR39583">
    <property type="entry name" value="TYPE II SECRETION SYSTEM PROTEIN J-RELATED"/>
    <property type="match status" value="1"/>
</dbReference>
<evidence type="ECO:0000256" key="9">
    <source>
        <dbReference type="ARBA" id="ARBA00023136"/>
    </source>
</evidence>
<dbReference type="InterPro" id="IPR012902">
    <property type="entry name" value="N_methyl_site"/>
</dbReference>
<protein>
    <recommendedName>
        <fullName evidence="3">Type II secretion system protein J</fullName>
    </recommendedName>
</protein>
<evidence type="ECO:0000256" key="10">
    <source>
        <dbReference type="SAM" id="Phobius"/>
    </source>
</evidence>
<organism evidence="11 12">
    <name type="scientific">Modicisalibacter luteus</name>
    <dbReference type="NCBI Taxonomy" id="453962"/>
    <lineage>
        <taxon>Bacteria</taxon>
        <taxon>Pseudomonadati</taxon>
        <taxon>Pseudomonadota</taxon>
        <taxon>Gammaproteobacteria</taxon>
        <taxon>Oceanospirillales</taxon>
        <taxon>Halomonadaceae</taxon>
        <taxon>Modicisalibacter</taxon>
    </lineage>
</organism>
<dbReference type="PROSITE" id="PS00409">
    <property type="entry name" value="PROKAR_NTER_METHYL"/>
    <property type="match status" value="1"/>
</dbReference>
<dbReference type="EMBL" id="JBHRUH010000003">
    <property type="protein sequence ID" value="MFC3290685.1"/>
    <property type="molecule type" value="Genomic_DNA"/>
</dbReference>
<dbReference type="PANTHER" id="PTHR39583:SF2">
    <property type="entry name" value="TYPE II SECRETION SYSTEM PROTEIN J"/>
    <property type="match status" value="1"/>
</dbReference>
<sequence>MTRYRRPSQRGFTLLEVIVAIALTALIGVTVAALVNGMLTTRERLNEPSALRQDTRLAQLLERRLEALVVRPVHAQGQPLLNAPLDYLPDTHMLEWVAQGDWPLPIGDHYTRLRRQRLVWDSEQHRLWLASTGLLDDAGTPQWQTAAQLDDVERVQIEFYNGARWVASPPDNALPSGIRLQWWRNGARYQMSALLPHWEAS</sequence>
<evidence type="ECO:0000313" key="12">
    <source>
        <dbReference type="Proteomes" id="UP001595640"/>
    </source>
</evidence>
<evidence type="ECO:0000256" key="4">
    <source>
        <dbReference type="ARBA" id="ARBA00022475"/>
    </source>
</evidence>
<evidence type="ECO:0000256" key="1">
    <source>
        <dbReference type="ARBA" id="ARBA00004377"/>
    </source>
</evidence>
<keyword evidence="12" id="KW-1185">Reference proteome</keyword>
<evidence type="ECO:0000256" key="8">
    <source>
        <dbReference type="ARBA" id="ARBA00022989"/>
    </source>
</evidence>
<name>A0ABV7LWW3_9GAMM</name>
<keyword evidence="8 10" id="KW-1133">Transmembrane helix</keyword>
<comment type="similarity">
    <text evidence="2">Belongs to the GSP J family.</text>
</comment>
<keyword evidence="6" id="KW-0997">Cell inner membrane</keyword>
<evidence type="ECO:0000256" key="3">
    <source>
        <dbReference type="ARBA" id="ARBA00021539"/>
    </source>
</evidence>
<dbReference type="Pfam" id="PF11612">
    <property type="entry name" value="T2SSJ"/>
    <property type="match status" value="1"/>
</dbReference>
<accession>A0ABV7LWW3</accession>
<dbReference type="InterPro" id="IPR045584">
    <property type="entry name" value="Pilin-like"/>
</dbReference>
<evidence type="ECO:0000313" key="11">
    <source>
        <dbReference type="EMBL" id="MFC3290685.1"/>
    </source>
</evidence>
<dbReference type="InterPro" id="IPR010055">
    <property type="entry name" value="T2SS_protein-GspJ"/>
</dbReference>
<reference evidence="12" key="1">
    <citation type="journal article" date="2019" name="Int. J. Syst. Evol. Microbiol.">
        <title>The Global Catalogue of Microorganisms (GCM) 10K type strain sequencing project: providing services to taxonomists for standard genome sequencing and annotation.</title>
        <authorList>
            <consortium name="The Broad Institute Genomics Platform"/>
            <consortium name="The Broad Institute Genome Sequencing Center for Infectious Disease"/>
            <person name="Wu L."/>
            <person name="Ma J."/>
        </authorList>
    </citation>
    <scope>NUCLEOTIDE SEQUENCE [LARGE SCALE GENOMIC DNA]</scope>
    <source>
        <strain evidence="12">KCTC 12847</strain>
    </source>
</reference>
<dbReference type="Pfam" id="PF07963">
    <property type="entry name" value="N_methyl"/>
    <property type="match status" value="1"/>
</dbReference>
<feature type="transmembrane region" description="Helical" evidence="10">
    <location>
        <begin position="12"/>
        <end position="35"/>
    </location>
</feature>
<keyword evidence="7 10" id="KW-0812">Transmembrane</keyword>